<keyword evidence="2" id="KW-0812">Transmembrane</keyword>
<proteinExistence type="predicted"/>
<evidence type="ECO:0000313" key="3">
    <source>
        <dbReference type="EMBL" id="SDB99883.1"/>
    </source>
</evidence>
<dbReference type="Proteomes" id="UP000199086">
    <property type="component" value="Unassembled WGS sequence"/>
</dbReference>
<dbReference type="AlphaFoldDB" id="A0A1G6I0I0"/>
<feature type="transmembrane region" description="Helical" evidence="2">
    <location>
        <begin position="58"/>
        <end position="77"/>
    </location>
</feature>
<keyword evidence="4" id="KW-1185">Reference proteome</keyword>
<keyword evidence="2" id="KW-1133">Transmembrane helix</keyword>
<sequence>MASRTDDPDDKSLGDLSPAEIFRRGSTRAKVVKELSLWIVAAVSAGAGALGMQVGGSWGWSFLWFAVTLVVMMFLRAQVLRAISRRAGSATAAAMAAERQAEEMAAALRREERAARQKEAAHRPRKPRANPYRKKSA</sequence>
<evidence type="ECO:0000313" key="4">
    <source>
        <dbReference type="Proteomes" id="UP000199086"/>
    </source>
</evidence>
<feature type="compositionally biased region" description="Basic residues" evidence="1">
    <location>
        <begin position="123"/>
        <end position="137"/>
    </location>
</feature>
<reference evidence="3 4" key="1">
    <citation type="submission" date="2016-06" db="EMBL/GenBank/DDBJ databases">
        <authorList>
            <person name="Olsen C.W."/>
            <person name="Carey S."/>
            <person name="Hinshaw L."/>
            <person name="Karasin A.I."/>
        </authorList>
    </citation>
    <scope>NUCLEOTIDE SEQUENCE [LARGE SCALE GENOMIC DNA]</scope>
    <source>
        <strain evidence="3 4">LZ-22</strain>
    </source>
</reference>
<name>A0A1G6I0I0_9ACTN</name>
<keyword evidence="2" id="KW-0472">Membrane</keyword>
<feature type="region of interest" description="Disordered" evidence="1">
    <location>
        <begin position="106"/>
        <end position="137"/>
    </location>
</feature>
<feature type="compositionally biased region" description="Basic and acidic residues" evidence="1">
    <location>
        <begin position="108"/>
        <end position="122"/>
    </location>
</feature>
<gene>
    <name evidence="3" type="ORF">GA0111570_11390</name>
</gene>
<evidence type="ECO:0000256" key="2">
    <source>
        <dbReference type="SAM" id="Phobius"/>
    </source>
</evidence>
<dbReference type="EMBL" id="FMYF01000013">
    <property type="protein sequence ID" value="SDB99883.1"/>
    <property type="molecule type" value="Genomic_DNA"/>
</dbReference>
<evidence type="ECO:0000256" key="1">
    <source>
        <dbReference type="SAM" id="MobiDB-lite"/>
    </source>
</evidence>
<dbReference type="STRING" id="1577474.GA0111570_11390"/>
<feature type="transmembrane region" description="Helical" evidence="2">
    <location>
        <begin position="35"/>
        <end position="52"/>
    </location>
</feature>
<organism evidence="3 4">
    <name type="scientific">Raineyella antarctica</name>
    <dbReference type="NCBI Taxonomy" id="1577474"/>
    <lineage>
        <taxon>Bacteria</taxon>
        <taxon>Bacillati</taxon>
        <taxon>Actinomycetota</taxon>
        <taxon>Actinomycetes</taxon>
        <taxon>Propionibacteriales</taxon>
        <taxon>Propionibacteriaceae</taxon>
        <taxon>Raineyella</taxon>
    </lineage>
</organism>
<accession>A0A1G6I0I0</accession>
<dbReference type="RefSeq" id="WP_092613418.1">
    <property type="nucleotide sequence ID" value="NZ_FMYF01000013.1"/>
</dbReference>
<protein>
    <submittedName>
        <fullName evidence="3">Uncharacterized protein</fullName>
    </submittedName>
</protein>